<protein>
    <submittedName>
        <fullName evidence="3">Serine/threonine-protein phosphatase</fullName>
    </submittedName>
</protein>
<dbReference type="InterPro" id="IPR001932">
    <property type="entry name" value="PPM-type_phosphatase-like_dom"/>
</dbReference>
<evidence type="ECO:0000256" key="1">
    <source>
        <dbReference type="ARBA" id="ARBA00022801"/>
    </source>
</evidence>
<dbReference type="Gene3D" id="3.60.40.10">
    <property type="entry name" value="PPM-type phosphatase domain"/>
    <property type="match status" value="1"/>
</dbReference>
<keyword evidence="1" id="KW-0378">Hydrolase</keyword>
<dbReference type="PANTHER" id="PTHR43156">
    <property type="entry name" value="STAGE II SPORULATION PROTEIN E-RELATED"/>
    <property type="match status" value="1"/>
</dbReference>
<gene>
    <name evidence="3" type="ORF">H9Y04_13180</name>
</gene>
<dbReference type="InterPro" id="IPR052016">
    <property type="entry name" value="Bact_Sigma-Reg"/>
</dbReference>
<comment type="caution">
    <text evidence="3">The sequence shown here is derived from an EMBL/GenBank/DDBJ whole genome shotgun (WGS) entry which is preliminary data.</text>
</comment>
<evidence type="ECO:0000313" key="3">
    <source>
        <dbReference type="EMBL" id="MBC9713524.1"/>
    </source>
</evidence>
<dbReference type="Pfam" id="PF07228">
    <property type="entry name" value="SpoIIE"/>
    <property type="match status" value="1"/>
</dbReference>
<dbReference type="InterPro" id="IPR036457">
    <property type="entry name" value="PPM-type-like_dom_sf"/>
</dbReference>
<dbReference type="Proteomes" id="UP000642284">
    <property type="component" value="Unassembled WGS sequence"/>
</dbReference>
<evidence type="ECO:0000259" key="2">
    <source>
        <dbReference type="Pfam" id="PF07228"/>
    </source>
</evidence>
<reference evidence="3 4" key="1">
    <citation type="submission" date="2020-08" db="EMBL/GenBank/DDBJ databases">
        <title>Genemic of Streptomyces polyaspartic.</title>
        <authorList>
            <person name="Liu W."/>
        </authorList>
    </citation>
    <scope>NUCLEOTIDE SEQUENCE [LARGE SCALE GENOMIC DNA]</scope>
    <source>
        <strain evidence="3 4">TRM66268-LWL</strain>
    </source>
</reference>
<dbReference type="RefSeq" id="WP_187814003.1">
    <property type="nucleotide sequence ID" value="NZ_JACTVJ010000006.1"/>
</dbReference>
<accession>A0ABR7SEC0</accession>
<feature type="domain" description="PPM-type phosphatase" evidence="2">
    <location>
        <begin position="3"/>
        <end position="162"/>
    </location>
</feature>
<sequence>MRLRRSALAAAADDQLTVHQLIERVDADSVAAHIDRAATCLLVEFDPVRGVRSYASAGHLPPAVLYPDRTIEVLPLAPGPPLGTGLGGYATFRCPVHPGAVVLLYTDGLVERRGQDIEQCVQRLEHLRLRPDLPLPGVIRSVLTQLSTHASEDDVAVLAARLHPRCT</sequence>
<dbReference type="SUPFAM" id="SSF81606">
    <property type="entry name" value="PP2C-like"/>
    <property type="match status" value="1"/>
</dbReference>
<dbReference type="PANTHER" id="PTHR43156:SF2">
    <property type="entry name" value="STAGE II SPORULATION PROTEIN E"/>
    <property type="match status" value="1"/>
</dbReference>
<organism evidence="3 4">
    <name type="scientific">Streptomyces polyasparticus</name>
    <dbReference type="NCBI Taxonomy" id="2767826"/>
    <lineage>
        <taxon>Bacteria</taxon>
        <taxon>Bacillati</taxon>
        <taxon>Actinomycetota</taxon>
        <taxon>Actinomycetes</taxon>
        <taxon>Kitasatosporales</taxon>
        <taxon>Streptomycetaceae</taxon>
        <taxon>Streptomyces</taxon>
    </lineage>
</organism>
<name>A0ABR7SEC0_9ACTN</name>
<keyword evidence="4" id="KW-1185">Reference proteome</keyword>
<proteinExistence type="predicted"/>
<evidence type="ECO:0000313" key="4">
    <source>
        <dbReference type="Proteomes" id="UP000642284"/>
    </source>
</evidence>
<dbReference type="EMBL" id="JACTVJ010000006">
    <property type="protein sequence ID" value="MBC9713524.1"/>
    <property type="molecule type" value="Genomic_DNA"/>
</dbReference>